<dbReference type="PANTHER" id="PTHR45718:SF4">
    <property type="entry name" value="TRANSCRIPTIONAL ACTIVATOR CUBITUS INTERRUPTUS"/>
    <property type="match status" value="1"/>
</dbReference>
<feature type="domain" description="C2H2-type" evidence="10">
    <location>
        <begin position="166"/>
        <end position="196"/>
    </location>
</feature>
<evidence type="ECO:0000313" key="12">
    <source>
        <dbReference type="Proteomes" id="UP000765509"/>
    </source>
</evidence>
<protein>
    <recommendedName>
        <fullName evidence="10">C2H2-type domain-containing protein</fullName>
    </recommendedName>
</protein>
<name>A0A9Q3D8P7_9BASI</name>
<dbReference type="AlphaFoldDB" id="A0A9Q3D8P7"/>
<comment type="caution">
    <text evidence="11">The sequence shown here is derived from an EMBL/GenBank/DDBJ whole genome shotgun (WGS) entry which is preliminary data.</text>
</comment>
<feature type="compositionally biased region" description="Low complexity" evidence="9">
    <location>
        <begin position="42"/>
        <end position="51"/>
    </location>
</feature>
<evidence type="ECO:0000259" key="10">
    <source>
        <dbReference type="PROSITE" id="PS50157"/>
    </source>
</evidence>
<evidence type="ECO:0000256" key="3">
    <source>
        <dbReference type="ARBA" id="ARBA00022737"/>
    </source>
</evidence>
<evidence type="ECO:0000256" key="2">
    <source>
        <dbReference type="ARBA" id="ARBA00022723"/>
    </source>
</evidence>
<evidence type="ECO:0000313" key="11">
    <source>
        <dbReference type="EMBL" id="MBW0498015.1"/>
    </source>
</evidence>
<evidence type="ECO:0000256" key="8">
    <source>
        <dbReference type="SAM" id="Coils"/>
    </source>
</evidence>
<evidence type="ECO:0000256" key="1">
    <source>
        <dbReference type="ARBA" id="ARBA00004123"/>
    </source>
</evidence>
<keyword evidence="4 7" id="KW-0863">Zinc-finger</keyword>
<organism evidence="11 12">
    <name type="scientific">Austropuccinia psidii MF-1</name>
    <dbReference type="NCBI Taxonomy" id="1389203"/>
    <lineage>
        <taxon>Eukaryota</taxon>
        <taxon>Fungi</taxon>
        <taxon>Dikarya</taxon>
        <taxon>Basidiomycota</taxon>
        <taxon>Pucciniomycotina</taxon>
        <taxon>Pucciniomycetes</taxon>
        <taxon>Pucciniales</taxon>
        <taxon>Sphaerophragmiaceae</taxon>
        <taxon>Austropuccinia</taxon>
    </lineage>
</organism>
<feature type="region of interest" description="Disordered" evidence="9">
    <location>
        <begin position="1"/>
        <end position="59"/>
    </location>
</feature>
<dbReference type="PANTHER" id="PTHR45718">
    <property type="entry name" value="TRANSCRIPTIONAL ACTIVATOR CUBITUS INTERRUPTUS"/>
    <property type="match status" value="1"/>
</dbReference>
<comment type="subcellular location">
    <subcellularLocation>
        <location evidence="1">Nucleus</location>
    </subcellularLocation>
</comment>
<feature type="compositionally biased region" description="Polar residues" evidence="9">
    <location>
        <begin position="200"/>
        <end position="212"/>
    </location>
</feature>
<sequence length="378" mass="42662">MNQINQTSQSSESNSNYRQTADLINRPAKRIKKSSSKPATVIPPISHHPSSNLPPLPSSSVFKKRPFDLISAEQGDDESMDHNNSNDEDFPMIRCGWNDCGQGFWILEDLLDHLVGENGHVPPDPNAPRGQKCPCEWIGCPKYGKPQGSRMALMVHLRSHTGEKPFSCHRPECDKTFSRTDALAKHVRVSHGESLPPLRTPNNFKSNPSGSNKRIKAENDSEQEEELAAAEEISLEPIKKAEPDLLDIINPAGKLFDDAIDEDLRTGEERKEIQELSLKFPSIDQTYLEYVLMKAKIKFVLGERELLKAELQILETKEESVRRQKDSFLDEIMKRQLGLESAPLWRSTIDQVDQTQPIPTNMTRLVKVESPLPNQISN</sequence>
<dbReference type="SUPFAM" id="SSF57667">
    <property type="entry name" value="beta-beta-alpha zinc fingers"/>
    <property type="match status" value="1"/>
</dbReference>
<evidence type="ECO:0000256" key="5">
    <source>
        <dbReference type="ARBA" id="ARBA00022833"/>
    </source>
</evidence>
<dbReference type="InterPro" id="IPR013087">
    <property type="entry name" value="Znf_C2H2_type"/>
</dbReference>
<dbReference type="Gene3D" id="3.30.160.60">
    <property type="entry name" value="Classic Zinc Finger"/>
    <property type="match status" value="2"/>
</dbReference>
<keyword evidence="8" id="KW-0175">Coiled coil</keyword>
<feature type="domain" description="C2H2-type" evidence="10">
    <location>
        <begin position="138"/>
        <end position="165"/>
    </location>
</feature>
<dbReference type="GO" id="GO:0005634">
    <property type="term" value="C:nucleus"/>
    <property type="evidence" value="ECO:0007669"/>
    <property type="project" value="UniProtKB-SubCell"/>
</dbReference>
<feature type="coiled-coil region" evidence="8">
    <location>
        <begin position="297"/>
        <end position="324"/>
    </location>
</feature>
<keyword evidence="5" id="KW-0862">Zinc</keyword>
<dbReference type="Pfam" id="PF23561">
    <property type="entry name" value="zf-C2H2_15"/>
    <property type="match status" value="1"/>
</dbReference>
<evidence type="ECO:0000256" key="4">
    <source>
        <dbReference type="ARBA" id="ARBA00022771"/>
    </source>
</evidence>
<reference evidence="11" key="1">
    <citation type="submission" date="2021-03" db="EMBL/GenBank/DDBJ databases">
        <title>Draft genome sequence of rust myrtle Austropuccinia psidii MF-1, a brazilian biotype.</title>
        <authorList>
            <person name="Quecine M.C."/>
            <person name="Pachon D.M.R."/>
            <person name="Bonatelli M.L."/>
            <person name="Correr F.H."/>
            <person name="Franceschini L.M."/>
            <person name="Leite T.F."/>
            <person name="Margarido G.R.A."/>
            <person name="Almeida C.A."/>
            <person name="Ferrarezi J.A."/>
            <person name="Labate C.A."/>
        </authorList>
    </citation>
    <scope>NUCLEOTIDE SEQUENCE</scope>
    <source>
        <strain evidence="11">MF-1</strain>
    </source>
</reference>
<evidence type="ECO:0000256" key="9">
    <source>
        <dbReference type="SAM" id="MobiDB-lite"/>
    </source>
</evidence>
<evidence type="ECO:0000256" key="7">
    <source>
        <dbReference type="PROSITE-ProRule" id="PRU00042"/>
    </source>
</evidence>
<dbReference type="InterPro" id="IPR056436">
    <property type="entry name" value="Znf-C2H2_ZIC1-5/GLI1-3-like"/>
</dbReference>
<keyword evidence="2" id="KW-0479">Metal-binding</keyword>
<keyword evidence="12" id="KW-1185">Reference proteome</keyword>
<dbReference type="OrthoDB" id="3437960at2759"/>
<dbReference type="GO" id="GO:0000981">
    <property type="term" value="F:DNA-binding transcription factor activity, RNA polymerase II-specific"/>
    <property type="evidence" value="ECO:0007669"/>
    <property type="project" value="TreeGrafter"/>
</dbReference>
<dbReference type="PROSITE" id="PS50157">
    <property type="entry name" value="ZINC_FINGER_C2H2_2"/>
    <property type="match status" value="2"/>
</dbReference>
<evidence type="ECO:0000256" key="6">
    <source>
        <dbReference type="ARBA" id="ARBA00023242"/>
    </source>
</evidence>
<proteinExistence type="predicted"/>
<feature type="compositionally biased region" description="Low complexity" evidence="9">
    <location>
        <begin position="1"/>
        <end position="19"/>
    </location>
</feature>
<feature type="region of interest" description="Disordered" evidence="9">
    <location>
        <begin position="188"/>
        <end position="224"/>
    </location>
</feature>
<dbReference type="GO" id="GO:0008270">
    <property type="term" value="F:zinc ion binding"/>
    <property type="evidence" value="ECO:0007669"/>
    <property type="project" value="UniProtKB-KW"/>
</dbReference>
<keyword evidence="3" id="KW-0677">Repeat</keyword>
<dbReference type="Proteomes" id="UP000765509">
    <property type="component" value="Unassembled WGS sequence"/>
</dbReference>
<keyword evidence="6" id="KW-0539">Nucleus</keyword>
<dbReference type="InterPro" id="IPR043359">
    <property type="entry name" value="GLI-like"/>
</dbReference>
<dbReference type="EMBL" id="AVOT02014516">
    <property type="protein sequence ID" value="MBW0498015.1"/>
    <property type="molecule type" value="Genomic_DNA"/>
</dbReference>
<accession>A0A9Q3D8P7</accession>
<dbReference type="InterPro" id="IPR036236">
    <property type="entry name" value="Znf_C2H2_sf"/>
</dbReference>
<dbReference type="SMART" id="SM00355">
    <property type="entry name" value="ZnF_C2H2"/>
    <property type="match status" value="3"/>
</dbReference>
<dbReference type="PROSITE" id="PS00028">
    <property type="entry name" value="ZINC_FINGER_C2H2_1"/>
    <property type="match status" value="1"/>
</dbReference>
<gene>
    <name evidence="11" type="ORF">O181_037730</name>
</gene>
<dbReference type="GO" id="GO:0000978">
    <property type="term" value="F:RNA polymerase II cis-regulatory region sequence-specific DNA binding"/>
    <property type="evidence" value="ECO:0007669"/>
    <property type="project" value="TreeGrafter"/>
</dbReference>
<dbReference type="FunFam" id="3.30.160.60:FF:000201">
    <property type="entry name" value="C2H2 finger domain protein (Gli3)"/>
    <property type="match status" value="1"/>
</dbReference>